<feature type="transmembrane region" description="Helical" evidence="7">
    <location>
        <begin position="251"/>
        <end position="269"/>
    </location>
</feature>
<name>A0AAQ2C8F6_9MICO</name>
<dbReference type="PROSITE" id="PS50850">
    <property type="entry name" value="MFS"/>
    <property type="match status" value="1"/>
</dbReference>
<evidence type="ECO:0000313" key="10">
    <source>
        <dbReference type="Proteomes" id="UP000297403"/>
    </source>
</evidence>
<feature type="transmembrane region" description="Helical" evidence="7">
    <location>
        <begin position="310"/>
        <end position="331"/>
    </location>
</feature>
<dbReference type="Pfam" id="PF07690">
    <property type="entry name" value="MFS_1"/>
    <property type="match status" value="1"/>
</dbReference>
<dbReference type="EMBL" id="SOFY01000011">
    <property type="protein sequence ID" value="TFC52176.1"/>
    <property type="molecule type" value="Genomic_DNA"/>
</dbReference>
<dbReference type="InterPro" id="IPR005829">
    <property type="entry name" value="Sugar_transporter_CS"/>
</dbReference>
<sequence length="401" mass="42364">MTSRRTVPPWQLAAPALFVMAWGGNHFTPLLHMYESLGHYSAVMADLFLGFYVVGLIPGLLLAGALSDRYGRKPLSVAGVLIGIAASILLGLGFTSGIMLSLGRLLAGLSVGVAMSVGTAWLKELSGPPFDRRAGRTAGARRPALTLTLGFGLGAGVAGGLAQWGPLPTLTPYLVHIVLSLLVLPWLARAPETVPHHRAHRPFWQDLAVPLAGHRRFLRLIAPSAPWVFGAAGIAYAIMPKLVEDRLGDFNLAYATLLTVVTLGTGALVQPQVARINRVTGGQALVAGMSVMLLGVLFSVITAIVRSPVLALLTAVVLGAAYGISIVAGLVEIQRISTPANLAGLTGVYYSLTYIGFLLPVVFAWLNSVADYTTLMSILMVVCLLCLILVTHESRRGSAPR</sequence>
<evidence type="ECO:0000256" key="4">
    <source>
        <dbReference type="ARBA" id="ARBA00022692"/>
    </source>
</evidence>
<dbReference type="InterPro" id="IPR011701">
    <property type="entry name" value="MFS"/>
</dbReference>
<dbReference type="GO" id="GO:0005886">
    <property type="term" value="C:plasma membrane"/>
    <property type="evidence" value="ECO:0007669"/>
    <property type="project" value="UniProtKB-SubCell"/>
</dbReference>
<feature type="transmembrane region" description="Helical" evidence="7">
    <location>
        <begin position="343"/>
        <end position="366"/>
    </location>
</feature>
<evidence type="ECO:0000256" key="2">
    <source>
        <dbReference type="ARBA" id="ARBA00022448"/>
    </source>
</evidence>
<protein>
    <submittedName>
        <fullName evidence="9">MFS transporter</fullName>
    </submittedName>
</protein>
<dbReference type="PANTHER" id="PTHR23517:SF3">
    <property type="entry name" value="INTEGRAL MEMBRANE TRANSPORT PROTEIN"/>
    <property type="match status" value="1"/>
</dbReference>
<feature type="transmembrane region" description="Helical" evidence="7">
    <location>
        <begin position="40"/>
        <end position="63"/>
    </location>
</feature>
<feature type="transmembrane region" description="Helical" evidence="7">
    <location>
        <begin position="372"/>
        <end position="391"/>
    </location>
</feature>
<dbReference type="Gene3D" id="1.20.1250.20">
    <property type="entry name" value="MFS general substrate transporter like domains"/>
    <property type="match status" value="1"/>
</dbReference>
<evidence type="ECO:0000313" key="9">
    <source>
        <dbReference type="EMBL" id="TFC52176.1"/>
    </source>
</evidence>
<keyword evidence="4 7" id="KW-0812">Transmembrane</keyword>
<keyword evidence="2" id="KW-0813">Transport</keyword>
<proteinExistence type="predicted"/>
<evidence type="ECO:0000256" key="1">
    <source>
        <dbReference type="ARBA" id="ARBA00004651"/>
    </source>
</evidence>
<comment type="subcellular location">
    <subcellularLocation>
        <location evidence="1">Cell membrane</location>
        <topology evidence="1">Multi-pass membrane protein</topology>
    </subcellularLocation>
</comment>
<keyword evidence="5 7" id="KW-1133">Transmembrane helix</keyword>
<keyword evidence="10" id="KW-1185">Reference proteome</keyword>
<feature type="transmembrane region" description="Helical" evidence="7">
    <location>
        <begin position="143"/>
        <end position="164"/>
    </location>
</feature>
<evidence type="ECO:0000256" key="7">
    <source>
        <dbReference type="SAM" id="Phobius"/>
    </source>
</evidence>
<dbReference type="InterPro" id="IPR020846">
    <property type="entry name" value="MFS_dom"/>
</dbReference>
<evidence type="ECO:0000259" key="8">
    <source>
        <dbReference type="PROSITE" id="PS50850"/>
    </source>
</evidence>
<dbReference type="InterPro" id="IPR050171">
    <property type="entry name" value="MFS_Transporters"/>
</dbReference>
<feature type="transmembrane region" description="Helical" evidence="7">
    <location>
        <begin position="281"/>
        <end position="304"/>
    </location>
</feature>
<dbReference type="PROSITE" id="PS00216">
    <property type="entry name" value="SUGAR_TRANSPORT_1"/>
    <property type="match status" value="1"/>
</dbReference>
<organism evidence="9 10">
    <name type="scientific">Cryobacterium shii</name>
    <dbReference type="NCBI Taxonomy" id="1259235"/>
    <lineage>
        <taxon>Bacteria</taxon>
        <taxon>Bacillati</taxon>
        <taxon>Actinomycetota</taxon>
        <taxon>Actinomycetes</taxon>
        <taxon>Micrococcales</taxon>
        <taxon>Microbacteriaceae</taxon>
        <taxon>Cryobacterium</taxon>
    </lineage>
</organism>
<evidence type="ECO:0000256" key="5">
    <source>
        <dbReference type="ARBA" id="ARBA00022989"/>
    </source>
</evidence>
<feature type="transmembrane region" description="Helical" evidence="7">
    <location>
        <begin position="220"/>
        <end position="239"/>
    </location>
</feature>
<dbReference type="RefSeq" id="WP_134366274.1">
    <property type="nucleotide sequence ID" value="NZ_SOFY01000011.1"/>
</dbReference>
<dbReference type="InterPro" id="IPR036259">
    <property type="entry name" value="MFS_trans_sf"/>
</dbReference>
<feature type="transmembrane region" description="Helical" evidence="7">
    <location>
        <begin position="105"/>
        <end position="122"/>
    </location>
</feature>
<keyword evidence="3" id="KW-1003">Cell membrane</keyword>
<feature type="transmembrane region" description="Helical" evidence="7">
    <location>
        <begin position="170"/>
        <end position="188"/>
    </location>
</feature>
<reference evidence="9 10" key="1">
    <citation type="submission" date="2019-03" db="EMBL/GenBank/DDBJ databases">
        <title>Genomics of glacier-inhabiting Cryobacterium strains.</title>
        <authorList>
            <person name="Liu Q."/>
            <person name="Xin Y.-H."/>
        </authorList>
    </citation>
    <scope>NUCLEOTIDE SEQUENCE [LARGE SCALE GENOMIC DNA]</scope>
    <source>
        <strain evidence="10">TMT1-22</strain>
    </source>
</reference>
<feature type="transmembrane region" description="Helical" evidence="7">
    <location>
        <begin position="75"/>
        <end position="99"/>
    </location>
</feature>
<dbReference type="AlphaFoldDB" id="A0AAQ2C8F6"/>
<dbReference type="SUPFAM" id="SSF103473">
    <property type="entry name" value="MFS general substrate transporter"/>
    <property type="match status" value="1"/>
</dbReference>
<dbReference type="PANTHER" id="PTHR23517">
    <property type="entry name" value="RESISTANCE PROTEIN MDTM, PUTATIVE-RELATED-RELATED"/>
    <property type="match status" value="1"/>
</dbReference>
<evidence type="ECO:0000256" key="6">
    <source>
        <dbReference type="ARBA" id="ARBA00023136"/>
    </source>
</evidence>
<gene>
    <name evidence="9" type="ORF">E3O49_02565</name>
</gene>
<comment type="caution">
    <text evidence="9">The sequence shown here is derived from an EMBL/GenBank/DDBJ whole genome shotgun (WGS) entry which is preliminary data.</text>
</comment>
<feature type="transmembrane region" description="Helical" evidence="7">
    <location>
        <begin position="12"/>
        <end position="34"/>
    </location>
</feature>
<accession>A0AAQ2C8F6</accession>
<dbReference type="Proteomes" id="UP000297403">
    <property type="component" value="Unassembled WGS sequence"/>
</dbReference>
<dbReference type="GO" id="GO:0022857">
    <property type="term" value="F:transmembrane transporter activity"/>
    <property type="evidence" value="ECO:0007669"/>
    <property type="project" value="InterPro"/>
</dbReference>
<keyword evidence="6 7" id="KW-0472">Membrane</keyword>
<evidence type="ECO:0000256" key="3">
    <source>
        <dbReference type="ARBA" id="ARBA00022475"/>
    </source>
</evidence>
<feature type="domain" description="Major facilitator superfamily (MFS) profile" evidence="8">
    <location>
        <begin position="1"/>
        <end position="395"/>
    </location>
</feature>